<reference evidence="2" key="1">
    <citation type="journal article" date="2017" name="Nature">
        <title>The sunflower genome provides insights into oil metabolism, flowering and Asterid evolution.</title>
        <authorList>
            <person name="Badouin H."/>
            <person name="Gouzy J."/>
            <person name="Grassa C.J."/>
            <person name="Murat F."/>
            <person name="Staton S.E."/>
            <person name="Cottret L."/>
            <person name="Lelandais-Briere C."/>
            <person name="Owens G.L."/>
            <person name="Carrere S."/>
            <person name="Mayjonade B."/>
            <person name="Legrand L."/>
            <person name="Gill N."/>
            <person name="Kane N.C."/>
            <person name="Bowers J.E."/>
            <person name="Hubner S."/>
            <person name="Bellec A."/>
            <person name="Berard A."/>
            <person name="Berges H."/>
            <person name="Blanchet N."/>
            <person name="Boniface M.C."/>
            <person name="Brunel D."/>
            <person name="Catrice O."/>
            <person name="Chaidir N."/>
            <person name="Claudel C."/>
            <person name="Donnadieu C."/>
            <person name="Faraut T."/>
            <person name="Fievet G."/>
            <person name="Helmstetter N."/>
            <person name="King M."/>
            <person name="Knapp S.J."/>
            <person name="Lai Z."/>
            <person name="Le Paslier M.C."/>
            <person name="Lippi Y."/>
            <person name="Lorenzon L."/>
            <person name="Mandel J.R."/>
            <person name="Marage G."/>
            <person name="Marchand G."/>
            <person name="Marquand E."/>
            <person name="Bret-Mestries E."/>
            <person name="Morien E."/>
            <person name="Nambeesan S."/>
            <person name="Nguyen T."/>
            <person name="Pegot-Espagnet P."/>
            <person name="Pouilly N."/>
            <person name="Raftis F."/>
            <person name="Sallet E."/>
            <person name="Schiex T."/>
            <person name="Thomas J."/>
            <person name="Vandecasteele C."/>
            <person name="Vares D."/>
            <person name="Vear F."/>
            <person name="Vautrin S."/>
            <person name="Crespi M."/>
            <person name="Mangin B."/>
            <person name="Burke J.M."/>
            <person name="Salse J."/>
            <person name="Munos S."/>
            <person name="Vincourt P."/>
            <person name="Rieseberg L.H."/>
            <person name="Langlade N.B."/>
        </authorList>
    </citation>
    <scope>NUCLEOTIDE SEQUENCE [LARGE SCALE GENOMIC DNA]</scope>
    <source>
        <strain evidence="2">cv. SF193</strain>
    </source>
</reference>
<gene>
    <name evidence="1" type="ORF">HannXRQ_Chr10g0291361</name>
</gene>
<dbReference type="EMBL" id="CM007899">
    <property type="protein sequence ID" value="OTG10772.1"/>
    <property type="molecule type" value="Genomic_DNA"/>
</dbReference>
<keyword evidence="2" id="KW-1185">Reference proteome</keyword>
<evidence type="ECO:0000313" key="1">
    <source>
        <dbReference type="EMBL" id="OTG10772.1"/>
    </source>
</evidence>
<name>A0A251TJI7_HELAN</name>
<evidence type="ECO:0000313" key="2">
    <source>
        <dbReference type="Proteomes" id="UP000215914"/>
    </source>
</evidence>
<dbReference type="AlphaFoldDB" id="A0A251TJI7"/>
<dbReference type="InParanoid" id="A0A251TJI7"/>
<dbReference type="Proteomes" id="UP000215914">
    <property type="component" value="Chromosome 10"/>
</dbReference>
<accession>A0A251TJI7</accession>
<proteinExistence type="predicted"/>
<protein>
    <submittedName>
        <fullName evidence="1">Uncharacterized protein</fullName>
    </submittedName>
</protein>
<organism evidence="1 2">
    <name type="scientific">Helianthus annuus</name>
    <name type="common">Common sunflower</name>
    <dbReference type="NCBI Taxonomy" id="4232"/>
    <lineage>
        <taxon>Eukaryota</taxon>
        <taxon>Viridiplantae</taxon>
        <taxon>Streptophyta</taxon>
        <taxon>Embryophyta</taxon>
        <taxon>Tracheophyta</taxon>
        <taxon>Spermatophyta</taxon>
        <taxon>Magnoliopsida</taxon>
        <taxon>eudicotyledons</taxon>
        <taxon>Gunneridae</taxon>
        <taxon>Pentapetalae</taxon>
        <taxon>asterids</taxon>
        <taxon>campanulids</taxon>
        <taxon>Asterales</taxon>
        <taxon>Asteraceae</taxon>
        <taxon>Asteroideae</taxon>
        <taxon>Heliantheae alliance</taxon>
        <taxon>Heliantheae</taxon>
        <taxon>Helianthus</taxon>
    </lineage>
</organism>
<sequence length="68" mass="7933">MTNHLTKLFPHVIKTSKQLAMCSLHIPSSSLNFHPYLLFHISHNNNQQWWVALSQYTIQQFSLKPASQ</sequence>